<organism evidence="1 2">
    <name type="scientific">Cirrhinus mrigala</name>
    <name type="common">Mrigala</name>
    <dbReference type="NCBI Taxonomy" id="683832"/>
    <lineage>
        <taxon>Eukaryota</taxon>
        <taxon>Metazoa</taxon>
        <taxon>Chordata</taxon>
        <taxon>Craniata</taxon>
        <taxon>Vertebrata</taxon>
        <taxon>Euteleostomi</taxon>
        <taxon>Actinopterygii</taxon>
        <taxon>Neopterygii</taxon>
        <taxon>Teleostei</taxon>
        <taxon>Ostariophysi</taxon>
        <taxon>Cypriniformes</taxon>
        <taxon>Cyprinidae</taxon>
        <taxon>Labeoninae</taxon>
        <taxon>Labeonini</taxon>
        <taxon>Cirrhinus</taxon>
    </lineage>
</organism>
<keyword evidence="2" id="KW-1185">Reference proteome</keyword>
<evidence type="ECO:0000313" key="2">
    <source>
        <dbReference type="Proteomes" id="UP001529510"/>
    </source>
</evidence>
<evidence type="ECO:0000313" key="1">
    <source>
        <dbReference type="EMBL" id="KAL0157277.1"/>
    </source>
</evidence>
<comment type="caution">
    <text evidence="1">The sequence shown here is derived from an EMBL/GenBank/DDBJ whole genome shotgun (WGS) entry which is preliminary data.</text>
</comment>
<proteinExistence type="predicted"/>
<gene>
    <name evidence="1" type="ORF">M9458_048523</name>
</gene>
<accession>A0ABD0N569</accession>
<dbReference type="PANTHER" id="PTHR33862">
    <property type="entry name" value="OROFACIAL CLEFT 1 CANDIDATE GENE 1 PROTEIN"/>
    <property type="match status" value="1"/>
</dbReference>
<dbReference type="AlphaFoldDB" id="A0ABD0N569"/>
<dbReference type="Proteomes" id="UP001529510">
    <property type="component" value="Unassembled WGS sequence"/>
</dbReference>
<feature type="non-terminal residue" evidence="1">
    <location>
        <position position="1"/>
    </location>
</feature>
<protein>
    <submittedName>
        <fullName evidence="1">Uncharacterized protein</fullName>
    </submittedName>
</protein>
<dbReference type="InterPro" id="IPR031390">
    <property type="entry name" value="OFCC1"/>
</dbReference>
<reference evidence="1 2" key="1">
    <citation type="submission" date="2024-05" db="EMBL/GenBank/DDBJ databases">
        <title>Genome sequencing and assembly of Indian major carp, Cirrhinus mrigala (Hamilton, 1822).</title>
        <authorList>
            <person name="Mohindra V."/>
            <person name="Chowdhury L.M."/>
            <person name="Lal K."/>
            <person name="Jena J.K."/>
        </authorList>
    </citation>
    <scope>NUCLEOTIDE SEQUENCE [LARGE SCALE GENOMIC DNA]</scope>
    <source>
        <strain evidence="1">CM1030</strain>
        <tissue evidence="1">Blood</tissue>
    </source>
</reference>
<name>A0ABD0N569_CIRMR</name>
<dbReference type="PANTHER" id="PTHR33862:SF3">
    <property type="entry name" value="OROFACIAL CLEFT 1 CANDIDATE GENE 1 PROTEIN"/>
    <property type="match status" value="1"/>
</dbReference>
<dbReference type="EMBL" id="JAMKFB020000024">
    <property type="protein sequence ID" value="KAL0157277.1"/>
    <property type="molecule type" value="Genomic_DNA"/>
</dbReference>
<feature type="non-terminal residue" evidence="1">
    <location>
        <position position="80"/>
    </location>
</feature>
<sequence>VEWTRTPEPIEVLVLCLRAVREKLPRGLYSLSVSLQTRLGGRTLRWSRLQEQQWVGRTEPVEHQGRYFDIELNINQSLYM</sequence>